<reference evidence="5" key="1">
    <citation type="submission" date="2023-07" db="EMBL/GenBank/DDBJ databases">
        <authorList>
            <person name="Kim M."/>
        </authorList>
    </citation>
    <scope>NUCLEOTIDE SEQUENCE</scope>
    <source>
        <strain evidence="5">BIUV-7</strain>
    </source>
</reference>
<dbReference type="Gene3D" id="2.40.420.20">
    <property type="match status" value="1"/>
</dbReference>
<dbReference type="RefSeq" id="WP_303542287.1">
    <property type="nucleotide sequence ID" value="NZ_JAUOTP010000004.1"/>
</dbReference>
<keyword evidence="6" id="KW-1185">Reference proteome</keyword>
<dbReference type="PANTHER" id="PTHR30469:SF16">
    <property type="entry name" value="HAE1 FAMILY EFFLUX PUMP MFP COMPONENT"/>
    <property type="match status" value="1"/>
</dbReference>
<keyword evidence="2" id="KW-0732">Signal</keyword>
<accession>A0ABT8Y8Z0</accession>
<dbReference type="Proteomes" id="UP001169764">
    <property type="component" value="Unassembled WGS sequence"/>
</dbReference>
<feature type="chain" id="PRO_5047335432" evidence="2">
    <location>
        <begin position="23"/>
        <end position="362"/>
    </location>
</feature>
<evidence type="ECO:0000256" key="1">
    <source>
        <dbReference type="ARBA" id="ARBA00009477"/>
    </source>
</evidence>
<evidence type="ECO:0000259" key="4">
    <source>
        <dbReference type="Pfam" id="PF25989"/>
    </source>
</evidence>
<name>A0ABT8Y8Z0_9SPHN</name>
<dbReference type="Gene3D" id="1.10.287.470">
    <property type="entry name" value="Helix hairpin bin"/>
    <property type="match status" value="1"/>
</dbReference>
<comment type="caution">
    <text evidence="5">The sequence shown here is derived from an EMBL/GenBank/DDBJ whole genome shotgun (WGS) entry which is preliminary data.</text>
</comment>
<feature type="domain" description="CusB-like beta-barrel" evidence="3">
    <location>
        <begin position="205"/>
        <end position="278"/>
    </location>
</feature>
<evidence type="ECO:0000256" key="2">
    <source>
        <dbReference type="SAM" id="SignalP"/>
    </source>
</evidence>
<dbReference type="Pfam" id="PF25989">
    <property type="entry name" value="YknX_C"/>
    <property type="match status" value="1"/>
</dbReference>
<evidence type="ECO:0000259" key="3">
    <source>
        <dbReference type="Pfam" id="PF25954"/>
    </source>
</evidence>
<comment type="similarity">
    <text evidence="1">Belongs to the membrane fusion protein (MFP) (TC 8.A.1) family.</text>
</comment>
<dbReference type="Gene3D" id="2.40.50.100">
    <property type="match status" value="1"/>
</dbReference>
<dbReference type="NCBIfam" id="TIGR01730">
    <property type="entry name" value="RND_mfp"/>
    <property type="match status" value="1"/>
</dbReference>
<dbReference type="InterPro" id="IPR006143">
    <property type="entry name" value="RND_pump_MFP"/>
</dbReference>
<sequence>MAVTRRFALLRRIRLAARPALGLGLLALVGACGKGASAPKKQAPLVTATTPSAHTFIDRVEAVGTARANEQVTLAAPVTERIDRLFFNDGGYVRKGQIIAILAQGQEQASLHAAQADEAQALSQLHRIQALSTQGFATGTTLDQQVAAARRARSDADNARAQIADRVLRAPFSGYVSLRTISEGAVIAVGTPVATISDISRIKLDFTLPETALSSVHAGQPLLAMAAAYPDQQVRGTIETIDPVIDPSTRAATVRAILPNPGNRLKPGMLLTVGIQAATRQALAVPELAIVGDGSDRFVYVVGADMKAKRTNVTTGLHDGGLVEIRGLPANSRIITEGVVKVADGQTVRISGAADKSNAGGG</sequence>
<evidence type="ECO:0000313" key="5">
    <source>
        <dbReference type="EMBL" id="MDO6414790.1"/>
    </source>
</evidence>
<evidence type="ECO:0000313" key="6">
    <source>
        <dbReference type="Proteomes" id="UP001169764"/>
    </source>
</evidence>
<dbReference type="InterPro" id="IPR058792">
    <property type="entry name" value="Beta-barrel_RND_2"/>
</dbReference>
<proteinExistence type="inferred from homology"/>
<gene>
    <name evidence="5" type="ORF">Q4F19_10405</name>
</gene>
<dbReference type="Pfam" id="PF25954">
    <property type="entry name" value="Beta-barrel_RND_2"/>
    <property type="match status" value="1"/>
</dbReference>
<dbReference type="EMBL" id="JAUOTP010000004">
    <property type="protein sequence ID" value="MDO6414790.1"/>
    <property type="molecule type" value="Genomic_DNA"/>
</dbReference>
<dbReference type="PROSITE" id="PS51257">
    <property type="entry name" value="PROKAR_LIPOPROTEIN"/>
    <property type="match status" value="1"/>
</dbReference>
<feature type="signal peptide" evidence="2">
    <location>
        <begin position="1"/>
        <end position="22"/>
    </location>
</feature>
<organism evidence="5 6">
    <name type="scientific">Sphingomonas natans</name>
    <dbReference type="NCBI Taxonomy" id="3063330"/>
    <lineage>
        <taxon>Bacteria</taxon>
        <taxon>Pseudomonadati</taxon>
        <taxon>Pseudomonadota</taxon>
        <taxon>Alphaproteobacteria</taxon>
        <taxon>Sphingomonadales</taxon>
        <taxon>Sphingomonadaceae</taxon>
        <taxon>Sphingomonas</taxon>
    </lineage>
</organism>
<dbReference type="InterPro" id="IPR058637">
    <property type="entry name" value="YknX-like_C"/>
</dbReference>
<protein>
    <submittedName>
        <fullName evidence="5">Efflux RND transporter periplasmic adaptor subunit</fullName>
    </submittedName>
</protein>
<dbReference type="PANTHER" id="PTHR30469">
    <property type="entry name" value="MULTIDRUG RESISTANCE PROTEIN MDTA"/>
    <property type="match status" value="1"/>
</dbReference>
<dbReference type="Gene3D" id="2.40.30.170">
    <property type="match status" value="1"/>
</dbReference>
<dbReference type="SUPFAM" id="SSF111369">
    <property type="entry name" value="HlyD-like secretion proteins"/>
    <property type="match status" value="1"/>
</dbReference>
<feature type="domain" description="YknX-like C-terminal permuted SH3-like" evidence="4">
    <location>
        <begin position="282"/>
        <end position="349"/>
    </location>
</feature>